<organism evidence="1 2">
    <name type="scientific">SAR86 cluster bacterium</name>
    <dbReference type="NCBI Taxonomy" id="2030880"/>
    <lineage>
        <taxon>Bacteria</taxon>
        <taxon>Pseudomonadati</taxon>
        <taxon>Pseudomonadota</taxon>
        <taxon>Gammaproteobacteria</taxon>
        <taxon>SAR86 cluster</taxon>
    </lineage>
</organism>
<accession>A0A368BJZ1</accession>
<evidence type="ECO:0000313" key="1">
    <source>
        <dbReference type="EMBL" id="RCL37628.1"/>
    </source>
</evidence>
<reference evidence="1 2" key="1">
    <citation type="journal article" date="2018" name="Microbiome">
        <title>Fine metagenomic profile of the Mediterranean stratified and mixed water columns revealed by assembly and recruitment.</title>
        <authorList>
            <person name="Haro-Moreno J.M."/>
            <person name="Lopez-Perez M."/>
            <person name="De La Torre J.R."/>
            <person name="Picazo A."/>
            <person name="Camacho A."/>
            <person name="Rodriguez-Valera F."/>
        </authorList>
    </citation>
    <scope>NUCLEOTIDE SEQUENCE [LARGE SCALE GENOMIC DNA]</scope>
    <source>
        <strain evidence="1">MED-G83</strain>
    </source>
</reference>
<evidence type="ECO:0000313" key="2">
    <source>
        <dbReference type="Proteomes" id="UP000252147"/>
    </source>
</evidence>
<name>A0A368BJZ1_9GAMM</name>
<protein>
    <submittedName>
        <fullName evidence="1">Uncharacterized protein</fullName>
    </submittedName>
</protein>
<dbReference type="EMBL" id="QOPD01000008">
    <property type="protein sequence ID" value="RCL37628.1"/>
    <property type="molecule type" value="Genomic_DNA"/>
</dbReference>
<proteinExistence type="predicted"/>
<dbReference type="AlphaFoldDB" id="A0A368BJZ1"/>
<gene>
    <name evidence="1" type="ORF">DBW97_04510</name>
</gene>
<sequence>MLSALKRELLLFFGVPKNIYLPLSVFSVIFLIFLILDDRELFQYASLFIASFITVLIISENTFKDDFLNGYIEKLLCEQSNFFYYFFAKYFTQLIFIFIPMLVLNFIFGSVPTGMSVASFSFAYLVSLLTLNFFFQLGSVVSVRRNNSLNALIIIPLLIPFIILVKGLVVDGVWEPNFYFLMAYFIFGLFFINYLTAKILEIQSR</sequence>
<comment type="caution">
    <text evidence="1">The sequence shown here is derived from an EMBL/GenBank/DDBJ whole genome shotgun (WGS) entry which is preliminary data.</text>
</comment>
<dbReference type="Proteomes" id="UP000252147">
    <property type="component" value="Unassembled WGS sequence"/>
</dbReference>